<comment type="catalytic activity">
    <reaction evidence="2">
        <text>ssDNA + n NTP = ssDNA/pppN(pN)n-1 hybrid + (n-1) diphosphate.</text>
        <dbReference type="EC" id="2.7.7.102"/>
    </reaction>
</comment>
<dbReference type="EC" id="2.7.7.102" evidence="3"/>
<feature type="region of interest" description="Disordered" evidence="5">
    <location>
        <begin position="32"/>
        <end position="57"/>
    </location>
</feature>
<evidence type="ECO:0000313" key="6">
    <source>
        <dbReference type="EMBL" id="KAJ6684111.1"/>
    </source>
</evidence>
<keyword evidence="7" id="KW-1185">Reference proteome</keyword>
<dbReference type="GO" id="GO:0005759">
    <property type="term" value="C:mitochondrial matrix"/>
    <property type="evidence" value="ECO:0007669"/>
    <property type="project" value="TreeGrafter"/>
</dbReference>
<dbReference type="AlphaFoldDB" id="A0A9Q0P9N0"/>
<dbReference type="EMBL" id="JAPFFL010000013">
    <property type="protein sequence ID" value="KAJ6684111.1"/>
    <property type="molecule type" value="Genomic_DNA"/>
</dbReference>
<dbReference type="GO" id="GO:0042276">
    <property type="term" value="P:error-prone translesion synthesis"/>
    <property type="evidence" value="ECO:0007669"/>
    <property type="project" value="InterPro"/>
</dbReference>
<feature type="compositionally biased region" description="Basic residues" evidence="5">
    <location>
        <begin position="34"/>
        <end position="44"/>
    </location>
</feature>
<proteinExistence type="predicted"/>
<dbReference type="Proteomes" id="UP001151529">
    <property type="component" value="Chromosome 17"/>
</dbReference>
<dbReference type="GO" id="GO:0006264">
    <property type="term" value="P:mitochondrial DNA replication"/>
    <property type="evidence" value="ECO:0007669"/>
    <property type="project" value="TreeGrafter"/>
</dbReference>
<organism evidence="6 7">
    <name type="scientific">Salix viminalis</name>
    <name type="common">Common osier</name>
    <name type="synonym">Basket willow</name>
    <dbReference type="NCBI Taxonomy" id="40686"/>
    <lineage>
        <taxon>Eukaryota</taxon>
        <taxon>Viridiplantae</taxon>
        <taxon>Streptophyta</taxon>
        <taxon>Embryophyta</taxon>
        <taxon>Tracheophyta</taxon>
        <taxon>Spermatophyta</taxon>
        <taxon>Magnoliopsida</taxon>
        <taxon>eudicotyledons</taxon>
        <taxon>Gunneridae</taxon>
        <taxon>Pentapetalae</taxon>
        <taxon>rosids</taxon>
        <taxon>fabids</taxon>
        <taxon>Malpighiales</taxon>
        <taxon>Salicaceae</taxon>
        <taxon>Saliceae</taxon>
        <taxon>Salix</taxon>
    </lineage>
</organism>
<evidence type="ECO:0000256" key="1">
    <source>
        <dbReference type="ARBA" id="ARBA00026139"/>
    </source>
</evidence>
<evidence type="ECO:0000256" key="4">
    <source>
        <dbReference type="ARBA" id="ARBA00047303"/>
    </source>
</evidence>
<name>A0A9Q0P9N0_SALVM</name>
<dbReference type="GO" id="GO:0003682">
    <property type="term" value="F:chromatin binding"/>
    <property type="evidence" value="ECO:0007669"/>
    <property type="project" value="TreeGrafter"/>
</dbReference>
<dbReference type="GO" id="GO:0003887">
    <property type="term" value="F:DNA-directed DNA polymerase activity"/>
    <property type="evidence" value="ECO:0007669"/>
    <property type="project" value="UniProtKB-EC"/>
</dbReference>
<dbReference type="InterPro" id="IPR044917">
    <property type="entry name" value="PRIMPOL"/>
</dbReference>
<accession>A0A9Q0P9N0</accession>
<comment type="catalytic activity">
    <reaction evidence="4">
        <text>DNA(n) + a 2'-deoxyribonucleoside 5'-triphosphate = DNA(n+1) + diphosphate</text>
        <dbReference type="Rhea" id="RHEA:22508"/>
        <dbReference type="Rhea" id="RHEA-COMP:17339"/>
        <dbReference type="Rhea" id="RHEA-COMP:17340"/>
        <dbReference type="ChEBI" id="CHEBI:33019"/>
        <dbReference type="ChEBI" id="CHEBI:61560"/>
        <dbReference type="ChEBI" id="CHEBI:173112"/>
        <dbReference type="EC" id="2.7.7.7"/>
    </reaction>
    <physiologicalReaction direction="left-to-right" evidence="4">
        <dbReference type="Rhea" id="RHEA:22509"/>
    </physiologicalReaction>
</comment>
<reference evidence="6" key="1">
    <citation type="submission" date="2022-11" db="EMBL/GenBank/DDBJ databases">
        <authorList>
            <person name="Hyden B.L."/>
            <person name="Feng K."/>
            <person name="Yates T."/>
            <person name="Jawdy S."/>
            <person name="Smart L.B."/>
            <person name="Muchero W."/>
        </authorList>
    </citation>
    <scope>NUCLEOTIDE SEQUENCE</scope>
    <source>
        <tissue evidence="6">Shoot tip</tissue>
    </source>
</reference>
<sequence>MGSKSSTTTTMEDVDRLFECFKCGISPPQSAVRERKRSKGRMKKQGISIHEASPGSAEQPKKKKFVFRCSLFGIVEIDEVNDFIFDLEFSRRHNAERNGDEMVDLLISVILEALFEKYSIQGNQDWIVELDSSTAEKFSRHLIIRIPKTAFKDNTHAGAFVSEICSRIHSARGKDERFENMFVRKDSSSTEPPSQHFIDAAVYSRNRCFRLALSSKAGKNSVLLPTERFKCKDMCEEDMFMSSLICSMDVDCNKLVVCKMDMECMKTLQFDTEVNNDYRRHCTP</sequence>
<comment type="caution">
    <text evidence="6">The sequence shown here is derived from an EMBL/GenBank/DDBJ whole genome shotgun (WGS) entry which is preliminary data.</text>
</comment>
<evidence type="ECO:0000256" key="5">
    <source>
        <dbReference type="SAM" id="MobiDB-lite"/>
    </source>
</evidence>
<evidence type="ECO:0000256" key="2">
    <source>
        <dbReference type="ARBA" id="ARBA00044677"/>
    </source>
</evidence>
<gene>
    <name evidence="6" type="ORF">OIU85_007768</name>
</gene>
<dbReference type="PANTHER" id="PTHR31399:SF0">
    <property type="entry name" value="DNA-DIRECTED PRIMASE_POLYMERASE PROTEIN"/>
    <property type="match status" value="1"/>
</dbReference>
<dbReference type="GO" id="GO:0009411">
    <property type="term" value="P:response to UV"/>
    <property type="evidence" value="ECO:0007669"/>
    <property type="project" value="TreeGrafter"/>
</dbReference>
<dbReference type="GO" id="GO:0031297">
    <property type="term" value="P:replication fork processing"/>
    <property type="evidence" value="ECO:0007669"/>
    <property type="project" value="TreeGrafter"/>
</dbReference>
<protein>
    <recommendedName>
        <fullName evidence="1">DNA-directed primase/polymerase protein</fullName>
        <ecNumber evidence="3">2.7.7.102</ecNumber>
    </recommendedName>
</protein>
<evidence type="ECO:0000313" key="7">
    <source>
        <dbReference type="Proteomes" id="UP001151529"/>
    </source>
</evidence>
<reference evidence="6" key="2">
    <citation type="journal article" date="2023" name="Int. J. Mol. Sci.">
        <title>De Novo Assembly and Annotation of 11 Diverse Shrub Willow (Salix) Genomes Reveals Novel Gene Organization in Sex-Linked Regions.</title>
        <authorList>
            <person name="Hyden B."/>
            <person name="Feng K."/>
            <person name="Yates T.B."/>
            <person name="Jawdy S."/>
            <person name="Cereghino C."/>
            <person name="Smart L.B."/>
            <person name="Muchero W."/>
        </authorList>
    </citation>
    <scope>NUCLEOTIDE SEQUENCE [LARGE SCALE GENOMIC DNA]</scope>
    <source>
        <tissue evidence="6">Shoot tip</tissue>
    </source>
</reference>
<evidence type="ECO:0000256" key="3">
    <source>
        <dbReference type="ARBA" id="ARBA00044768"/>
    </source>
</evidence>
<dbReference type="PANTHER" id="PTHR31399">
    <property type="entry name" value="DNA-DIRECTED PRIMASE / POLYMERASE PROTEIN"/>
    <property type="match status" value="1"/>
</dbReference>
<dbReference type="OrthoDB" id="5988181at2759"/>
<dbReference type="GO" id="GO:0005634">
    <property type="term" value="C:nucleus"/>
    <property type="evidence" value="ECO:0007669"/>
    <property type="project" value="TreeGrafter"/>
</dbReference>